<dbReference type="eggNOG" id="COG0702">
    <property type="taxonomic scope" value="Bacteria"/>
</dbReference>
<accession>G8QGL4</accession>
<dbReference type="STRING" id="640081.Dsui_0684"/>
<organism evidence="2 3">
    <name type="scientific">Azospira oryzae (strain ATCC BAA-33 / DSM 13638 / PS)</name>
    <name type="common">Dechlorosoma suillum</name>
    <dbReference type="NCBI Taxonomy" id="640081"/>
    <lineage>
        <taxon>Bacteria</taxon>
        <taxon>Pseudomonadati</taxon>
        <taxon>Pseudomonadota</taxon>
        <taxon>Betaproteobacteria</taxon>
        <taxon>Rhodocyclales</taxon>
        <taxon>Rhodocyclaceae</taxon>
        <taxon>Azospira</taxon>
    </lineage>
</organism>
<dbReference type="KEGG" id="dsu:Dsui_0684"/>
<dbReference type="SUPFAM" id="SSF51735">
    <property type="entry name" value="NAD(P)-binding Rossmann-fold domains"/>
    <property type="match status" value="1"/>
</dbReference>
<feature type="domain" description="NAD(P)-binding" evidence="1">
    <location>
        <begin position="10"/>
        <end position="157"/>
    </location>
</feature>
<name>G8QGL4_AZOOP</name>
<dbReference type="Pfam" id="PF13460">
    <property type="entry name" value="NAD_binding_10"/>
    <property type="match status" value="1"/>
</dbReference>
<dbReference type="InterPro" id="IPR036291">
    <property type="entry name" value="NAD(P)-bd_dom_sf"/>
</dbReference>
<protein>
    <submittedName>
        <fullName evidence="2">Putative nucleoside-diphosphate sugar epimerase</fullName>
    </submittedName>
</protein>
<reference evidence="2 3" key="1">
    <citation type="journal article" date="2012" name="J. Bacteriol.">
        <title>Complete genome sequence of the anaerobic perchlorate-reducing bacterium Azospira suillum strain PS.</title>
        <authorList>
            <person name="Byrne-Bailey K.G."/>
            <person name="Coates J.D."/>
        </authorList>
    </citation>
    <scope>NUCLEOTIDE SEQUENCE [LARGE SCALE GENOMIC DNA]</scope>
    <source>
        <strain evidence="3">ATCC BAA-33 / DSM 13638 / PS</strain>
    </source>
</reference>
<gene>
    <name evidence="2" type="ordered locus">Dsui_0684</name>
</gene>
<dbReference type="PANTHER" id="PTHR12126:SF11">
    <property type="entry name" value="NADH DEHYDROGENASE [UBIQUINONE] 1 ALPHA SUBCOMPLEX SUBUNIT 9, MITOCHONDRIAL"/>
    <property type="match status" value="1"/>
</dbReference>
<evidence type="ECO:0000313" key="2">
    <source>
        <dbReference type="EMBL" id="AEV25093.1"/>
    </source>
</evidence>
<dbReference type="Proteomes" id="UP000005633">
    <property type="component" value="Chromosome"/>
</dbReference>
<dbReference type="CDD" id="cd05271">
    <property type="entry name" value="NDUFA9_like_SDR_a"/>
    <property type="match status" value="1"/>
</dbReference>
<evidence type="ECO:0000313" key="3">
    <source>
        <dbReference type="Proteomes" id="UP000005633"/>
    </source>
</evidence>
<dbReference type="InterPro" id="IPR051207">
    <property type="entry name" value="ComplexI_NDUFA9_subunit"/>
</dbReference>
<dbReference type="EMBL" id="CP003153">
    <property type="protein sequence ID" value="AEV25093.1"/>
    <property type="molecule type" value="Genomic_DNA"/>
</dbReference>
<dbReference type="GO" id="GO:0044877">
    <property type="term" value="F:protein-containing complex binding"/>
    <property type="evidence" value="ECO:0007669"/>
    <property type="project" value="TreeGrafter"/>
</dbReference>
<dbReference type="AlphaFoldDB" id="G8QGL4"/>
<dbReference type="InterPro" id="IPR016040">
    <property type="entry name" value="NAD(P)-bd_dom"/>
</dbReference>
<proteinExistence type="predicted"/>
<evidence type="ECO:0000259" key="1">
    <source>
        <dbReference type="Pfam" id="PF13460"/>
    </source>
</evidence>
<dbReference type="OrthoDB" id="5292533at2"/>
<sequence>MAIKNILLLGGSGFVGSHIANLLSAREGIRITVPSRRRERAKHLLPLPGVDVVEANINKEEDLLALMRGQDAVINLVGILHGDSEMPYGRKFAQAHVELPRKVVAAMQQAGVKRLVHMSALKADTKGPSEYLRSKGDGEAIVLAAQGPLDVTVFRPSVIFGAGDSFLNTFAKLLKLAPVFPIGFPDARFQPVCIDDVGQAFVDSLEDSDTFGQTYELCGPGVYSLRELIQYTGKVIGKERPLFKLSEGWAYLQAGLLWLAPKPLMSPDNLRSMQVDNVATPGAKTPARWCPASLESVAPTYLAADPNAKFNTFRGQAGR</sequence>
<dbReference type="RefSeq" id="WP_014235794.1">
    <property type="nucleotide sequence ID" value="NC_016616.1"/>
</dbReference>
<dbReference type="PANTHER" id="PTHR12126">
    <property type="entry name" value="NADH-UBIQUINONE OXIDOREDUCTASE 39 KDA SUBUNIT-RELATED"/>
    <property type="match status" value="1"/>
</dbReference>
<dbReference type="HOGENOM" id="CLU_007383_6_5_4"/>
<dbReference type="Gene3D" id="3.40.50.720">
    <property type="entry name" value="NAD(P)-binding Rossmann-like Domain"/>
    <property type="match status" value="1"/>
</dbReference>